<evidence type="ECO:0000313" key="5">
    <source>
        <dbReference type="RefSeq" id="XP_070336286.1"/>
    </source>
</evidence>
<feature type="domain" description="ATP-dependent RNA helicase DDX60 PIN-like" evidence="3">
    <location>
        <begin position="64"/>
        <end position="138"/>
    </location>
</feature>
<keyword evidence="1" id="KW-0378">Hydrolase</keyword>
<dbReference type="RefSeq" id="XP_070336286.1">
    <property type="nucleotide sequence ID" value="XM_070480185.1"/>
</dbReference>
<dbReference type="Pfam" id="PF23002">
    <property type="entry name" value="PIN-like_DDX60"/>
    <property type="match status" value="1"/>
</dbReference>
<name>A0ABM4J890_ODOVR</name>
<sequence>MAQEADESTVAWRLSGGRGGVLRLPTDSGRIVHLTVNLRCINFHLDYKDPGCSDKRQAKLADHAAFFRKMTKLILSEIAQAGYSSLLNDFVESNFFVTDGDSLLVTCLCEKSFNRDSSFFYLVECYLADFMRNEGQFA</sequence>
<keyword evidence="2" id="KW-0067">ATP-binding</keyword>
<accession>A0ABM4J890</accession>
<gene>
    <name evidence="5" type="primary">LOC139039457</name>
</gene>
<reference evidence="5" key="2">
    <citation type="submission" date="2025-08" db="UniProtKB">
        <authorList>
            <consortium name="RefSeq"/>
        </authorList>
    </citation>
    <scope>IDENTIFICATION</scope>
    <source>
        <tissue evidence="5">Tongue muscle</tissue>
    </source>
</reference>
<evidence type="ECO:0000259" key="3">
    <source>
        <dbReference type="Pfam" id="PF23002"/>
    </source>
</evidence>
<organism evidence="4 5">
    <name type="scientific">Odocoileus virginianus</name>
    <name type="common">White-tailed deer</name>
    <dbReference type="NCBI Taxonomy" id="9874"/>
    <lineage>
        <taxon>Eukaryota</taxon>
        <taxon>Metazoa</taxon>
        <taxon>Chordata</taxon>
        <taxon>Craniata</taxon>
        <taxon>Vertebrata</taxon>
        <taxon>Euteleostomi</taxon>
        <taxon>Mammalia</taxon>
        <taxon>Eutheria</taxon>
        <taxon>Laurasiatheria</taxon>
        <taxon>Artiodactyla</taxon>
        <taxon>Ruminantia</taxon>
        <taxon>Pecora</taxon>
        <taxon>Cervidae</taxon>
        <taxon>Odocoileinae</taxon>
        <taxon>Odocoileus</taxon>
    </lineage>
</organism>
<keyword evidence="4" id="KW-1185">Reference proteome</keyword>
<evidence type="ECO:0000256" key="2">
    <source>
        <dbReference type="ARBA" id="ARBA00022806"/>
    </source>
</evidence>
<reference evidence="4" key="1">
    <citation type="journal article" date="2022" name="J. Hered.">
        <title>A De Novo Chromosome-Level Genome Assembly of the White-Tailed Deer, Odocoileus Virginianus.</title>
        <authorList>
            <person name="London E.W."/>
            <person name="Roca A.L."/>
            <person name="Novakofski J.E."/>
            <person name="Mateus-Pinilla N.E."/>
        </authorList>
    </citation>
    <scope>NUCLEOTIDE SEQUENCE [LARGE SCALE GENOMIC DNA]</scope>
</reference>
<keyword evidence="2" id="KW-0547">Nucleotide-binding</keyword>
<dbReference type="GeneID" id="139039457"/>
<proteinExistence type="predicted"/>
<dbReference type="InterPro" id="IPR052431">
    <property type="entry name" value="SKI2_subfamily_helicases"/>
</dbReference>
<dbReference type="InterPro" id="IPR055124">
    <property type="entry name" value="PIN-like_DDX60"/>
</dbReference>
<dbReference type="PANTHER" id="PTHR44533">
    <property type="entry name" value="DEAD/H RNA HELICASE, PUTATIVE-RELATED"/>
    <property type="match status" value="1"/>
</dbReference>
<evidence type="ECO:0000313" key="4">
    <source>
        <dbReference type="Proteomes" id="UP001652640"/>
    </source>
</evidence>
<dbReference type="PANTHER" id="PTHR44533:SF1">
    <property type="entry name" value="ATP-DEPENDENT RNA HELICASE DDX60-LIKE-RELATED"/>
    <property type="match status" value="1"/>
</dbReference>
<keyword evidence="2" id="KW-0347">Helicase</keyword>
<protein>
    <submittedName>
        <fullName evidence="5">LOW QUALITY PROTEIN: probable ATP-dependent RNA helicase DDX60-like</fullName>
    </submittedName>
</protein>
<evidence type="ECO:0000256" key="1">
    <source>
        <dbReference type="ARBA" id="ARBA00022801"/>
    </source>
</evidence>
<dbReference type="Proteomes" id="UP001652640">
    <property type="component" value="Chromosome 18"/>
</dbReference>